<protein>
    <recommendedName>
        <fullName evidence="3">DZIP3-like HEPN domain-containing protein</fullName>
    </recommendedName>
</protein>
<evidence type="ECO:0008006" key="3">
    <source>
        <dbReference type="Google" id="ProtNLM"/>
    </source>
</evidence>
<evidence type="ECO:0000313" key="2">
    <source>
        <dbReference type="Proteomes" id="UP000507470"/>
    </source>
</evidence>
<accession>A0A6J8EHH5</accession>
<keyword evidence="2" id="KW-1185">Reference proteome</keyword>
<organism evidence="1 2">
    <name type="scientific">Mytilus coruscus</name>
    <name type="common">Sea mussel</name>
    <dbReference type="NCBI Taxonomy" id="42192"/>
    <lineage>
        <taxon>Eukaryota</taxon>
        <taxon>Metazoa</taxon>
        <taxon>Spiralia</taxon>
        <taxon>Lophotrochozoa</taxon>
        <taxon>Mollusca</taxon>
        <taxon>Bivalvia</taxon>
        <taxon>Autobranchia</taxon>
        <taxon>Pteriomorphia</taxon>
        <taxon>Mytilida</taxon>
        <taxon>Mytiloidea</taxon>
        <taxon>Mytilidae</taxon>
        <taxon>Mytilinae</taxon>
        <taxon>Mytilus</taxon>
    </lineage>
</organism>
<dbReference type="EMBL" id="CACVKT020009075">
    <property type="protein sequence ID" value="CAC5420159.1"/>
    <property type="molecule type" value="Genomic_DNA"/>
</dbReference>
<sequence>MRRPDVLEKDERTRAARISYLMLDTFPKILQEFALSAIPPKQLHRLYGINGTGTDKTLRLSEEQKEVVSNLSAEQTFQTCDFSLLYSLICHFKLVRIPTKGWGKEVSNILNAGDIIEKLRRIRNRIVHRPNANYGQCEEDGVFDEVLNLARLVDRELSKTTNTFEDEVSKSQLWDPESSIREKYILALEKILELEELGIVRVPGYEIAVYMKSDLNLIPPGIGIAEGETNLTVYVKAKGLNNEAVKQRLNEMKDKINRNQFKIIFQNAEHGSLILHVVAYHAVLCVKSTMVDEMKSFVERIFSTFDETCVRDRTEPAERQLVFEQQIISVECIFAMSDHKEEGTNERKGKRDEELNEDVKCWKKIRKKTLPRLDDLKTELYKANDQIRLTRAFRNVTTGASLILGVLSAPFTGGASLAGAALLTGCAAGFSFLIESVIEKRVLIITQAGVYRDKEVTCRLRQRVTAFRSTESSPFAEELFTVNINTIIGLAETPLLSFIKSWAGIESNSLLHAINKLDQYICGLEEELKTVSTNIIQYNACITCNEIHRCYI</sequence>
<dbReference type="Proteomes" id="UP000507470">
    <property type="component" value="Unassembled WGS sequence"/>
</dbReference>
<name>A0A6J8EHH5_MYTCO</name>
<dbReference type="AlphaFoldDB" id="A0A6J8EHH5"/>
<gene>
    <name evidence="1" type="ORF">MCOR_52416</name>
</gene>
<dbReference type="OrthoDB" id="10308554at2759"/>
<proteinExistence type="predicted"/>
<evidence type="ECO:0000313" key="1">
    <source>
        <dbReference type="EMBL" id="CAC5420159.1"/>
    </source>
</evidence>
<reference evidence="1 2" key="1">
    <citation type="submission" date="2020-06" db="EMBL/GenBank/DDBJ databases">
        <authorList>
            <person name="Li R."/>
            <person name="Bekaert M."/>
        </authorList>
    </citation>
    <scope>NUCLEOTIDE SEQUENCE [LARGE SCALE GENOMIC DNA]</scope>
    <source>
        <strain evidence="2">wild</strain>
    </source>
</reference>